<dbReference type="PANTHER" id="PTHR19136:SF81">
    <property type="entry name" value="MOLYBDENUM COFACTOR GUANYLYLTRANSFERASE"/>
    <property type="match status" value="1"/>
</dbReference>
<organism evidence="11 12">
    <name type="scientific">Geobacter hydrogenophilus</name>
    <dbReference type="NCBI Taxonomy" id="40983"/>
    <lineage>
        <taxon>Bacteria</taxon>
        <taxon>Pseudomonadati</taxon>
        <taxon>Thermodesulfobacteriota</taxon>
        <taxon>Desulfuromonadia</taxon>
        <taxon>Geobacterales</taxon>
        <taxon>Geobacteraceae</taxon>
        <taxon>Geobacter</taxon>
    </lineage>
</organism>
<keyword evidence="1 8" id="KW-0963">Cytoplasm</keyword>
<sequence length="389" mass="43068">MEATRENTFDSPRSPLYNFTMDIRPLSDVAGVILVGGRSRRMGRDKALIPLGGKPLVERVIDAFRPVFTRTLLVGDRGERFACYGLPVFPDIHPGSALGGLYTGLVRSGTPYVFVSACDVPWPDPQVVARLCSLREGFDVVVPRTVGGIDPLFAVYGTGCLPAMERMLREGNYRIYDFYPEVRTRYVEQTELADLVTPGRTFVNVNTPEEFETIRYREEVMAIKALSFVAKSGTGKTTLLEKVIAELKGRGHRVGVIKHDAHRFDIDHPGKDSHRLTAAGADTMLIASPEKLAMVKKHEAAPSVDELLETYFGDMDIVLTEGFKKSGLPKIEVHRKERSTTLLCRGEENDPTLVAVVSDESLELDVPVLDLNDPAQVADFVERTFLSGK</sequence>
<feature type="domain" description="Molybdopterin-guanine dinucleotide biosynthesis protein B (MobB)" evidence="9">
    <location>
        <begin position="226"/>
        <end position="359"/>
    </location>
</feature>
<dbReference type="Gene3D" id="3.40.50.300">
    <property type="entry name" value="P-loop containing nucleotide triphosphate hydrolases"/>
    <property type="match status" value="1"/>
</dbReference>
<keyword evidence="3 8" id="KW-0479">Metal-binding</keyword>
<evidence type="ECO:0000313" key="11">
    <source>
        <dbReference type="EMBL" id="GLI38341.1"/>
    </source>
</evidence>
<dbReference type="GO" id="GO:0046872">
    <property type="term" value="F:metal ion binding"/>
    <property type="evidence" value="ECO:0007669"/>
    <property type="project" value="UniProtKB-KW"/>
</dbReference>
<comment type="cofactor">
    <cofactor evidence="8">
        <name>Mg(2+)</name>
        <dbReference type="ChEBI" id="CHEBI:18420"/>
    </cofactor>
</comment>
<comment type="caution">
    <text evidence="8">Lacks conserved residue(s) required for the propagation of feature annotation.</text>
</comment>
<keyword evidence="6 8" id="KW-0342">GTP-binding</keyword>
<dbReference type="InterPro" id="IPR013482">
    <property type="entry name" value="Molybde_CF_guanTrfase"/>
</dbReference>
<dbReference type="InterPro" id="IPR004435">
    <property type="entry name" value="MobB_dom"/>
</dbReference>
<dbReference type="InterPro" id="IPR029044">
    <property type="entry name" value="Nucleotide-diphossugar_trans"/>
</dbReference>
<evidence type="ECO:0000259" key="10">
    <source>
        <dbReference type="Pfam" id="PF12804"/>
    </source>
</evidence>
<evidence type="ECO:0000313" key="12">
    <source>
        <dbReference type="Proteomes" id="UP001144352"/>
    </source>
</evidence>
<feature type="binding site" evidence="8">
    <location>
        <position position="91"/>
    </location>
    <ligand>
        <name>GTP</name>
        <dbReference type="ChEBI" id="CHEBI:37565"/>
    </ligand>
</feature>
<keyword evidence="11" id="KW-0548">Nucleotidyltransferase</keyword>
<dbReference type="Gene3D" id="3.90.550.10">
    <property type="entry name" value="Spore Coat Polysaccharide Biosynthesis Protein SpsA, Chain A"/>
    <property type="match status" value="1"/>
</dbReference>
<comment type="function">
    <text evidence="8">Transfers a GMP moiety from GTP to Mo-molybdopterin (Mo-MPT) cofactor (Moco or molybdenum cofactor) to form Mo-molybdopterin guanine dinucleotide (Mo-MGD) cofactor.</text>
</comment>
<dbReference type="EC" id="2.7.7.77" evidence="8"/>
<evidence type="ECO:0000256" key="7">
    <source>
        <dbReference type="ARBA" id="ARBA00023150"/>
    </source>
</evidence>
<evidence type="ECO:0000256" key="1">
    <source>
        <dbReference type="ARBA" id="ARBA00022490"/>
    </source>
</evidence>
<comment type="similarity">
    <text evidence="8">Belongs to the MobA family.</text>
</comment>
<dbReference type="GO" id="GO:0061603">
    <property type="term" value="F:molybdenum cofactor guanylyltransferase activity"/>
    <property type="evidence" value="ECO:0007669"/>
    <property type="project" value="UniProtKB-EC"/>
</dbReference>
<evidence type="ECO:0000256" key="5">
    <source>
        <dbReference type="ARBA" id="ARBA00022842"/>
    </source>
</evidence>
<dbReference type="EMBL" id="BSDS01000001">
    <property type="protein sequence ID" value="GLI38341.1"/>
    <property type="molecule type" value="Genomic_DNA"/>
</dbReference>
<dbReference type="CDD" id="cd03116">
    <property type="entry name" value="MobB"/>
    <property type="match status" value="1"/>
</dbReference>
<name>A0A9W6LDB6_9BACT</name>
<feature type="binding site" evidence="8">
    <location>
        <position position="46"/>
    </location>
    <ligand>
        <name>GTP</name>
        <dbReference type="ChEBI" id="CHEBI:37565"/>
    </ligand>
</feature>
<dbReference type="InterPro" id="IPR027417">
    <property type="entry name" value="P-loop_NTPase"/>
</dbReference>
<gene>
    <name evidence="11" type="primary">mobA-1</name>
    <name evidence="8" type="synonym">mobA</name>
    <name evidence="11" type="ORF">GHYDROH2_18420</name>
</gene>
<dbReference type="GO" id="GO:1902758">
    <property type="term" value="P:bis(molybdopterin guanine dinucleotide)molybdenum biosynthetic process"/>
    <property type="evidence" value="ECO:0007669"/>
    <property type="project" value="TreeGrafter"/>
</dbReference>
<dbReference type="Pfam" id="PF03205">
    <property type="entry name" value="MobB"/>
    <property type="match status" value="1"/>
</dbReference>
<evidence type="ECO:0000259" key="9">
    <source>
        <dbReference type="Pfam" id="PF03205"/>
    </source>
</evidence>
<dbReference type="SUPFAM" id="SSF53448">
    <property type="entry name" value="Nucleotide-diphospho-sugar transferases"/>
    <property type="match status" value="1"/>
</dbReference>
<comment type="catalytic activity">
    <reaction evidence="8">
        <text>Mo-molybdopterin + GTP + H(+) = Mo-molybdopterin guanine dinucleotide + diphosphate</text>
        <dbReference type="Rhea" id="RHEA:34243"/>
        <dbReference type="ChEBI" id="CHEBI:15378"/>
        <dbReference type="ChEBI" id="CHEBI:33019"/>
        <dbReference type="ChEBI" id="CHEBI:37565"/>
        <dbReference type="ChEBI" id="CHEBI:71302"/>
        <dbReference type="ChEBI" id="CHEBI:71310"/>
        <dbReference type="EC" id="2.7.7.77"/>
    </reaction>
</comment>
<reference evidence="11" key="1">
    <citation type="submission" date="2022-12" db="EMBL/GenBank/DDBJ databases">
        <title>Reference genome sequencing for broad-spectrum identification of bacterial and archaeal isolates by mass spectrometry.</title>
        <authorList>
            <person name="Sekiguchi Y."/>
            <person name="Tourlousse D.M."/>
        </authorList>
    </citation>
    <scope>NUCLEOTIDE SEQUENCE</scope>
    <source>
        <strain evidence="11">H2</strain>
    </source>
</reference>
<dbReference type="GO" id="GO:0005737">
    <property type="term" value="C:cytoplasm"/>
    <property type="evidence" value="ECO:0007669"/>
    <property type="project" value="UniProtKB-SubCell"/>
</dbReference>
<evidence type="ECO:0000256" key="3">
    <source>
        <dbReference type="ARBA" id="ARBA00022723"/>
    </source>
</evidence>
<dbReference type="NCBIfam" id="TIGR00176">
    <property type="entry name" value="mobB"/>
    <property type="match status" value="1"/>
</dbReference>
<dbReference type="AlphaFoldDB" id="A0A9W6LDB6"/>
<feature type="binding site" evidence="8">
    <location>
        <position position="119"/>
    </location>
    <ligand>
        <name>Mg(2+)</name>
        <dbReference type="ChEBI" id="CHEBI:18420"/>
    </ligand>
</feature>
<dbReference type="Pfam" id="PF12804">
    <property type="entry name" value="NTP_transf_3"/>
    <property type="match status" value="1"/>
</dbReference>
<dbReference type="HAMAP" id="MF_00316">
    <property type="entry name" value="MobA"/>
    <property type="match status" value="1"/>
</dbReference>
<proteinExistence type="inferred from homology"/>
<dbReference type="CDD" id="cd02503">
    <property type="entry name" value="MobA"/>
    <property type="match status" value="1"/>
</dbReference>
<feature type="binding site" evidence="8">
    <location>
        <position position="119"/>
    </location>
    <ligand>
        <name>GTP</name>
        <dbReference type="ChEBI" id="CHEBI:37565"/>
    </ligand>
</feature>
<evidence type="ECO:0000256" key="6">
    <source>
        <dbReference type="ARBA" id="ARBA00023134"/>
    </source>
</evidence>
<dbReference type="GO" id="GO:0005525">
    <property type="term" value="F:GTP binding"/>
    <property type="evidence" value="ECO:0007669"/>
    <property type="project" value="UniProtKB-UniRule"/>
</dbReference>
<dbReference type="InterPro" id="IPR025877">
    <property type="entry name" value="MobA-like_NTP_Trfase"/>
</dbReference>
<comment type="caution">
    <text evidence="11">The sequence shown here is derived from an EMBL/GenBank/DDBJ whole genome shotgun (WGS) entry which is preliminary data.</text>
</comment>
<evidence type="ECO:0000256" key="4">
    <source>
        <dbReference type="ARBA" id="ARBA00022741"/>
    </source>
</evidence>
<keyword evidence="12" id="KW-1185">Reference proteome</keyword>
<dbReference type="SUPFAM" id="SSF52540">
    <property type="entry name" value="P-loop containing nucleoside triphosphate hydrolases"/>
    <property type="match status" value="1"/>
</dbReference>
<dbReference type="Proteomes" id="UP001144352">
    <property type="component" value="Unassembled WGS sequence"/>
</dbReference>
<feature type="domain" description="MobA-like NTP transferase" evidence="10">
    <location>
        <begin position="31"/>
        <end position="176"/>
    </location>
</feature>
<keyword evidence="7 8" id="KW-0501">Molybdenum cofactor biosynthesis</keyword>
<comment type="domain">
    <text evidence="8">The N-terminal domain determines nucleotide recognition and specific binding, while the C-terminal domain determines the specific binding to the target protein.</text>
</comment>
<accession>A0A9W6LDB6</accession>
<dbReference type="NCBIfam" id="NF011056">
    <property type="entry name" value="PRK14489.1-1"/>
    <property type="match status" value="1"/>
</dbReference>
<protein>
    <recommendedName>
        <fullName evidence="8">Probable molybdenum cofactor guanylyltransferase</fullName>
        <shortName evidence="8">MoCo guanylyltransferase</shortName>
        <ecNumber evidence="8">2.7.7.77</ecNumber>
    </recommendedName>
    <alternativeName>
        <fullName evidence="8">GTP:molybdopterin guanylyltransferase</fullName>
    </alternativeName>
    <alternativeName>
        <fullName evidence="8">Mo-MPT guanylyltransferase</fullName>
    </alternativeName>
    <alternativeName>
        <fullName evidence="8">Molybdopterin guanylyltransferase</fullName>
    </alternativeName>
    <alternativeName>
        <fullName evidence="8">Molybdopterin-guanine dinucleotide synthase</fullName>
        <shortName evidence="8">MGD synthase</shortName>
    </alternativeName>
</protein>
<evidence type="ECO:0000256" key="2">
    <source>
        <dbReference type="ARBA" id="ARBA00022679"/>
    </source>
</evidence>
<keyword evidence="5 8" id="KW-0460">Magnesium</keyword>
<keyword evidence="4 8" id="KW-0547">Nucleotide-binding</keyword>
<dbReference type="PANTHER" id="PTHR19136">
    <property type="entry name" value="MOLYBDENUM COFACTOR GUANYLYLTRANSFERASE"/>
    <property type="match status" value="1"/>
</dbReference>
<keyword evidence="2 8" id="KW-0808">Transferase</keyword>
<comment type="subcellular location">
    <subcellularLocation>
        <location evidence="8">Cytoplasm</location>
    </subcellularLocation>
</comment>
<evidence type="ECO:0000256" key="8">
    <source>
        <dbReference type="HAMAP-Rule" id="MF_00316"/>
    </source>
</evidence>
<feature type="binding site" evidence="8">
    <location>
        <begin position="34"/>
        <end position="36"/>
    </location>
    <ligand>
        <name>GTP</name>
        <dbReference type="ChEBI" id="CHEBI:37565"/>
    </ligand>
</feature>